<feature type="domain" description="Transposase Tc1-like" evidence="1">
    <location>
        <begin position="17"/>
        <end position="75"/>
    </location>
</feature>
<dbReference type="EMBL" id="BGPR01003952">
    <property type="protein sequence ID" value="GBM94279.1"/>
    <property type="molecule type" value="Genomic_DNA"/>
</dbReference>
<keyword evidence="3" id="KW-1185">Reference proteome</keyword>
<dbReference type="OrthoDB" id="6155880at2759"/>
<evidence type="ECO:0000313" key="3">
    <source>
        <dbReference type="Proteomes" id="UP000499080"/>
    </source>
</evidence>
<evidence type="ECO:0000259" key="1">
    <source>
        <dbReference type="Pfam" id="PF01498"/>
    </source>
</evidence>
<dbReference type="Proteomes" id="UP000499080">
    <property type="component" value="Unassembled WGS sequence"/>
</dbReference>
<dbReference type="GO" id="GO:0006313">
    <property type="term" value="P:DNA transposition"/>
    <property type="evidence" value="ECO:0007669"/>
    <property type="project" value="InterPro"/>
</dbReference>
<dbReference type="AlphaFoldDB" id="A0A4Y2JXL3"/>
<dbReference type="InterPro" id="IPR036397">
    <property type="entry name" value="RNaseH_sf"/>
</dbReference>
<dbReference type="GO" id="GO:0003677">
    <property type="term" value="F:DNA binding"/>
    <property type="evidence" value="ECO:0007669"/>
    <property type="project" value="InterPro"/>
</dbReference>
<gene>
    <name evidence="2" type="ORF">AVEN_61232_1</name>
</gene>
<comment type="caution">
    <text evidence="2">The sequence shown here is derived from an EMBL/GenBank/DDBJ whole genome shotgun (WGS) entry which is preliminary data.</text>
</comment>
<accession>A0A4Y2JXL3</accession>
<dbReference type="GO" id="GO:0015074">
    <property type="term" value="P:DNA integration"/>
    <property type="evidence" value="ECO:0007669"/>
    <property type="project" value="InterPro"/>
</dbReference>
<dbReference type="InterPro" id="IPR002492">
    <property type="entry name" value="Transposase_Tc1-like"/>
</dbReference>
<sequence>MDQNASRKRGSGCRWTLTARQLASQLAGAAGRPIFRQTVPRRLREGGLFVRQPVLCVLLSPAHVTARLHWAREHHSWTPEQWGHVLFTVESGFNIQNDSRRAMIWREPGTRYRAPNTVERDHYRVADYLSGRE</sequence>
<organism evidence="2 3">
    <name type="scientific">Araneus ventricosus</name>
    <name type="common">Orbweaver spider</name>
    <name type="synonym">Epeira ventricosa</name>
    <dbReference type="NCBI Taxonomy" id="182803"/>
    <lineage>
        <taxon>Eukaryota</taxon>
        <taxon>Metazoa</taxon>
        <taxon>Ecdysozoa</taxon>
        <taxon>Arthropoda</taxon>
        <taxon>Chelicerata</taxon>
        <taxon>Arachnida</taxon>
        <taxon>Araneae</taxon>
        <taxon>Araneomorphae</taxon>
        <taxon>Entelegynae</taxon>
        <taxon>Araneoidea</taxon>
        <taxon>Araneidae</taxon>
        <taxon>Araneus</taxon>
    </lineage>
</organism>
<protein>
    <recommendedName>
        <fullName evidence="1">Transposase Tc1-like domain-containing protein</fullName>
    </recommendedName>
</protein>
<dbReference type="Pfam" id="PF01498">
    <property type="entry name" value="HTH_Tnp_Tc3_2"/>
    <property type="match status" value="1"/>
</dbReference>
<evidence type="ECO:0000313" key="2">
    <source>
        <dbReference type="EMBL" id="GBM94279.1"/>
    </source>
</evidence>
<dbReference type="Gene3D" id="3.30.420.10">
    <property type="entry name" value="Ribonuclease H-like superfamily/Ribonuclease H"/>
    <property type="match status" value="1"/>
</dbReference>
<name>A0A4Y2JXL3_ARAVE</name>
<proteinExistence type="predicted"/>
<reference evidence="2 3" key="1">
    <citation type="journal article" date="2019" name="Sci. Rep.">
        <title>Orb-weaving spider Araneus ventricosus genome elucidates the spidroin gene catalogue.</title>
        <authorList>
            <person name="Kono N."/>
            <person name="Nakamura H."/>
            <person name="Ohtoshi R."/>
            <person name="Moran D.A.P."/>
            <person name="Shinohara A."/>
            <person name="Yoshida Y."/>
            <person name="Fujiwara M."/>
            <person name="Mori M."/>
            <person name="Tomita M."/>
            <person name="Arakawa K."/>
        </authorList>
    </citation>
    <scope>NUCLEOTIDE SEQUENCE [LARGE SCALE GENOMIC DNA]</scope>
</reference>